<dbReference type="Proteomes" id="UP000198480">
    <property type="component" value="Unassembled WGS sequence"/>
</dbReference>
<accession>A0A239BA87</accession>
<dbReference type="AlphaFoldDB" id="A0A239BA87"/>
<organism evidence="1 2">
    <name type="scientific">Belliella buryatensis</name>
    <dbReference type="NCBI Taxonomy" id="1500549"/>
    <lineage>
        <taxon>Bacteria</taxon>
        <taxon>Pseudomonadati</taxon>
        <taxon>Bacteroidota</taxon>
        <taxon>Cytophagia</taxon>
        <taxon>Cytophagales</taxon>
        <taxon>Cyclobacteriaceae</taxon>
        <taxon>Belliella</taxon>
    </lineage>
</organism>
<evidence type="ECO:0008006" key="3">
    <source>
        <dbReference type="Google" id="ProtNLM"/>
    </source>
</evidence>
<reference evidence="2" key="1">
    <citation type="submission" date="2017-06" db="EMBL/GenBank/DDBJ databases">
        <authorList>
            <person name="Varghese N."/>
            <person name="Submissions S."/>
        </authorList>
    </citation>
    <scope>NUCLEOTIDE SEQUENCE [LARGE SCALE GENOMIC DNA]</scope>
    <source>
        <strain evidence="2">5C</strain>
    </source>
</reference>
<keyword evidence="2" id="KW-1185">Reference proteome</keyword>
<protein>
    <recommendedName>
        <fullName evidence="3">Addiction module component</fullName>
    </recommendedName>
</protein>
<name>A0A239BA87_9BACT</name>
<dbReference type="EMBL" id="FZOK01000002">
    <property type="protein sequence ID" value="SNS04064.1"/>
    <property type="molecule type" value="Genomic_DNA"/>
</dbReference>
<sequence>MDKLLKYTLIEKIMSTDNEQVLSQIRDLLFEDEEDFWYSLDDETKTSIERGVNDYEQERVRPHDVVMEELKAKYKK</sequence>
<gene>
    <name evidence="1" type="ORF">SAMN06295967_102196</name>
</gene>
<evidence type="ECO:0000313" key="2">
    <source>
        <dbReference type="Proteomes" id="UP000198480"/>
    </source>
</evidence>
<proteinExistence type="predicted"/>
<evidence type="ECO:0000313" key="1">
    <source>
        <dbReference type="EMBL" id="SNS04064.1"/>
    </source>
</evidence>